<evidence type="ECO:0000313" key="4">
    <source>
        <dbReference type="EMBL" id="PYE84662.1"/>
    </source>
</evidence>
<dbReference type="CDD" id="cd04301">
    <property type="entry name" value="NAT_SF"/>
    <property type="match status" value="1"/>
</dbReference>
<protein>
    <submittedName>
        <fullName evidence="4">Acetyltransferase (GNAT) family protein</fullName>
    </submittedName>
</protein>
<proteinExistence type="predicted"/>
<dbReference type="PANTHER" id="PTHR43420:SF47">
    <property type="entry name" value="N-ACETYLTRANSFERASE DOMAIN-CONTAINING PROTEIN"/>
    <property type="match status" value="1"/>
</dbReference>
<gene>
    <name evidence="4" type="ORF">DFP88_102465</name>
</gene>
<comment type="caution">
    <text evidence="4">The sequence shown here is derived from an EMBL/GenBank/DDBJ whole genome shotgun (WGS) entry which is preliminary data.</text>
</comment>
<dbReference type="InterPro" id="IPR016181">
    <property type="entry name" value="Acyl_CoA_acyltransferase"/>
</dbReference>
<dbReference type="OrthoDB" id="273614at2"/>
<dbReference type="GO" id="GO:0016747">
    <property type="term" value="F:acyltransferase activity, transferring groups other than amino-acyl groups"/>
    <property type="evidence" value="ECO:0007669"/>
    <property type="project" value="InterPro"/>
</dbReference>
<reference evidence="4 5" key="1">
    <citation type="submission" date="2018-06" db="EMBL/GenBank/DDBJ databases">
        <title>Genomic Encyclopedia of Type Strains, Phase III (KMG-III): the genomes of soil and plant-associated and newly described type strains.</title>
        <authorList>
            <person name="Whitman W."/>
        </authorList>
    </citation>
    <scope>NUCLEOTIDE SEQUENCE [LARGE SCALE GENOMIC DNA]</scope>
    <source>
        <strain evidence="4 5">CECT 9025</strain>
    </source>
</reference>
<keyword evidence="1 4" id="KW-0808">Transferase</keyword>
<dbReference type="PANTHER" id="PTHR43420">
    <property type="entry name" value="ACETYLTRANSFERASE"/>
    <property type="match status" value="1"/>
</dbReference>
<evidence type="ECO:0000259" key="3">
    <source>
        <dbReference type="PROSITE" id="PS51186"/>
    </source>
</evidence>
<name>A0A318ST75_9RHOB</name>
<feature type="domain" description="N-acetyltransferase" evidence="3">
    <location>
        <begin position="1"/>
        <end position="193"/>
    </location>
</feature>
<evidence type="ECO:0000256" key="2">
    <source>
        <dbReference type="ARBA" id="ARBA00023315"/>
    </source>
</evidence>
<dbReference type="EMBL" id="QJTE01000002">
    <property type="protein sequence ID" value="PYE84662.1"/>
    <property type="molecule type" value="Genomic_DNA"/>
</dbReference>
<sequence>MRIELGFAESERMRIAEMYWDAFGAKLGRSLGPRERALRFIGPMLRPDHAYCARDGQGRLLGVAGFKTQRGSLVGGGMRELAAVYGLWGALWRGALLSLLQEDTDNERFLLDGIFVAPEARSQGVGSRLIEAAAGEAAARGYREMRLEVVQGNDRALALYRRRGFVVLRRRSSAPLGWLLGFRGTTTMVRRIG</sequence>
<dbReference type="PROSITE" id="PS51186">
    <property type="entry name" value="GNAT"/>
    <property type="match status" value="1"/>
</dbReference>
<dbReference type="RefSeq" id="WP_110813735.1">
    <property type="nucleotide sequence ID" value="NZ_QJTE01000002.1"/>
</dbReference>
<evidence type="ECO:0000256" key="1">
    <source>
        <dbReference type="ARBA" id="ARBA00022679"/>
    </source>
</evidence>
<keyword evidence="2" id="KW-0012">Acyltransferase</keyword>
<accession>A0A318ST75</accession>
<dbReference type="Gene3D" id="3.40.630.30">
    <property type="match status" value="1"/>
</dbReference>
<organism evidence="4 5">
    <name type="scientific">Pseudoroseicyclus aestuarii</name>
    <dbReference type="NCBI Taxonomy" id="1795041"/>
    <lineage>
        <taxon>Bacteria</taxon>
        <taxon>Pseudomonadati</taxon>
        <taxon>Pseudomonadota</taxon>
        <taxon>Alphaproteobacteria</taxon>
        <taxon>Rhodobacterales</taxon>
        <taxon>Paracoccaceae</taxon>
        <taxon>Pseudoroseicyclus</taxon>
    </lineage>
</organism>
<evidence type="ECO:0000313" key="5">
    <source>
        <dbReference type="Proteomes" id="UP000248311"/>
    </source>
</evidence>
<dbReference type="InterPro" id="IPR000182">
    <property type="entry name" value="GNAT_dom"/>
</dbReference>
<dbReference type="SUPFAM" id="SSF55729">
    <property type="entry name" value="Acyl-CoA N-acyltransferases (Nat)"/>
    <property type="match status" value="1"/>
</dbReference>
<dbReference type="Proteomes" id="UP000248311">
    <property type="component" value="Unassembled WGS sequence"/>
</dbReference>
<dbReference type="InterPro" id="IPR050680">
    <property type="entry name" value="YpeA/RimI_acetyltransf"/>
</dbReference>
<dbReference type="AlphaFoldDB" id="A0A318ST75"/>
<dbReference type="Pfam" id="PF00583">
    <property type="entry name" value="Acetyltransf_1"/>
    <property type="match status" value="1"/>
</dbReference>
<keyword evidence="5" id="KW-1185">Reference proteome</keyword>